<dbReference type="Gene3D" id="1.20.81.30">
    <property type="entry name" value="Type II secretion system (T2SS), domain F"/>
    <property type="match status" value="2"/>
</dbReference>
<dbReference type="PANTHER" id="PTHR30012:SF0">
    <property type="entry name" value="TYPE II SECRETION SYSTEM PROTEIN F-RELATED"/>
    <property type="match status" value="1"/>
</dbReference>
<feature type="transmembrane region" description="Helical" evidence="7">
    <location>
        <begin position="288"/>
        <end position="310"/>
    </location>
</feature>
<feature type="transmembrane region" description="Helical" evidence="7">
    <location>
        <begin position="90"/>
        <end position="110"/>
    </location>
</feature>
<gene>
    <name evidence="9" type="primary">epsF_1</name>
    <name evidence="9" type="ORF">Mal48_08060</name>
</gene>
<keyword evidence="10" id="KW-1185">Reference proteome</keyword>
<dbReference type="EMBL" id="CP036267">
    <property type="protein sequence ID" value="QDT31572.1"/>
    <property type="molecule type" value="Genomic_DNA"/>
</dbReference>
<dbReference type="KEGG" id="tpol:Mal48_08060"/>
<dbReference type="Proteomes" id="UP000315724">
    <property type="component" value="Chromosome"/>
</dbReference>
<sequence>MVAAGVPLDLGVRSAAGGFSPSLESAAHKIADRLEQGASISEAFRDEASVPPVFRAILVAGFRCGETESVLRDITNLTQMQIALRQALKIGLVYPLIVVFLAMALFLIVINGMLPKLAEFHIQIDAVVPRWMSLLTNIPVPPSASIFLLLAFFASMIWLIRTGRLTPLGGLLWMPGVSGVVRDFSVAHFSHLLSLLVSYGVPLPEALRLTAESIPDGPLKEQTYAVATNVERGEEISDSLDGQAAFPPFLKWLLVAGQRDSELGAALKHASEFYQGRAQGRAIWLSKVVPATCVVVIGGSVTLLYTLSVFGPMVELWSKMAQN</sequence>
<keyword evidence="3" id="KW-1003">Cell membrane</keyword>
<dbReference type="InterPro" id="IPR018076">
    <property type="entry name" value="T2SS_GspF_dom"/>
</dbReference>
<keyword evidence="5 7" id="KW-1133">Transmembrane helix</keyword>
<feature type="domain" description="Type II secretion system protein GspF" evidence="8">
    <location>
        <begin position="1"/>
        <end position="115"/>
    </location>
</feature>
<evidence type="ECO:0000256" key="3">
    <source>
        <dbReference type="ARBA" id="ARBA00022475"/>
    </source>
</evidence>
<feature type="domain" description="Type II secretion system protein GspF" evidence="8">
    <location>
        <begin position="189"/>
        <end position="309"/>
    </location>
</feature>
<keyword evidence="4 7" id="KW-0812">Transmembrane</keyword>
<evidence type="ECO:0000256" key="1">
    <source>
        <dbReference type="ARBA" id="ARBA00004651"/>
    </source>
</evidence>
<dbReference type="InterPro" id="IPR042094">
    <property type="entry name" value="T2SS_GspF_sf"/>
</dbReference>
<feature type="transmembrane region" description="Helical" evidence="7">
    <location>
        <begin position="140"/>
        <end position="160"/>
    </location>
</feature>
<keyword evidence="6 7" id="KW-0472">Membrane</keyword>
<reference evidence="9 10" key="1">
    <citation type="submission" date="2019-02" db="EMBL/GenBank/DDBJ databases">
        <title>Deep-cultivation of Planctomycetes and their phenomic and genomic characterization uncovers novel biology.</title>
        <authorList>
            <person name="Wiegand S."/>
            <person name="Jogler M."/>
            <person name="Boedeker C."/>
            <person name="Pinto D."/>
            <person name="Vollmers J."/>
            <person name="Rivas-Marin E."/>
            <person name="Kohn T."/>
            <person name="Peeters S.H."/>
            <person name="Heuer A."/>
            <person name="Rast P."/>
            <person name="Oberbeckmann S."/>
            <person name="Bunk B."/>
            <person name="Jeske O."/>
            <person name="Meyerdierks A."/>
            <person name="Storesund J.E."/>
            <person name="Kallscheuer N."/>
            <person name="Luecker S."/>
            <person name="Lage O.M."/>
            <person name="Pohl T."/>
            <person name="Merkel B.J."/>
            <person name="Hornburger P."/>
            <person name="Mueller R.-W."/>
            <person name="Bruemmer F."/>
            <person name="Labrenz M."/>
            <person name="Spormann A.M."/>
            <person name="Op den Camp H."/>
            <person name="Overmann J."/>
            <person name="Amann R."/>
            <person name="Jetten M.S.M."/>
            <person name="Mascher T."/>
            <person name="Medema M.H."/>
            <person name="Devos D.P."/>
            <person name="Kaster A.-K."/>
            <person name="Ovreas L."/>
            <person name="Rohde M."/>
            <person name="Galperin M.Y."/>
            <person name="Jogler C."/>
        </authorList>
    </citation>
    <scope>NUCLEOTIDE SEQUENCE [LARGE SCALE GENOMIC DNA]</scope>
    <source>
        <strain evidence="9 10">Mal48</strain>
    </source>
</reference>
<protein>
    <submittedName>
        <fullName evidence="9">Type II secretion system protein F</fullName>
    </submittedName>
</protein>
<dbReference type="PRINTS" id="PR00812">
    <property type="entry name" value="BCTERIALGSPF"/>
</dbReference>
<name>A0A517QIT7_9PLAN</name>
<evidence type="ECO:0000259" key="8">
    <source>
        <dbReference type="Pfam" id="PF00482"/>
    </source>
</evidence>
<evidence type="ECO:0000313" key="10">
    <source>
        <dbReference type="Proteomes" id="UP000315724"/>
    </source>
</evidence>
<dbReference type="InterPro" id="IPR003004">
    <property type="entry name" value="GspF/PilC"/>
</dbReference>
<accession>A0A517QIT7</accession>
<evidence type="ECO:0000256" key="2">
    <source>
        <dbReference type="ARBA" id="ARBA00005745"/>
    </source>
</evidence>
<comment type="subcellular location">
    <subcellularLocation>
        <location evidence="1">Cell membrane</location>
        <topology evidence="1">Multi-pass membrane protein</topology>
    </subcellularLocation>
</comment>
<organism evidence="9 10">
    <name type="scientific">Thalassoglobus polymorphus</name>
    <dbReference type="NCBI Taxonomy" id="2527994"/>
    <lineage>
        <taxon>Bacteria</taxon>
        <taxon>Pseudomonadati</taxon>
        <taxon>Planctomycetota</taxon>
        <taxon>Planctomycetia</taxon>
        <taxon>Planctomycetales</taxon>
        <taxon>Planctomycetaceae</taxon>
        <taxon>Thalassoglobus</taxon>
    </lineage>
</organism>
<evidence type="ECO:0000256" key="7">
    <source>
        <dbReference type="SAM" id="Phobius"/>
    </source>
</evidence>
<proteinExistence type="inferred from homology"/>
<dbReference type="GO" id="GO:0005886">
    <property type="term" value="C:plasma membrane"/>
    <property type="evidence" value="ECO:0007669"/>
    <property type="project" value="UniProtKB-SubCell"/>
</dbReference>
<evidence type="ECO:0000256" key="5">
    <source>
        <dbReference type="ARBA" id="ARBA00022989"/>
    </source>
</evidence>
<dbReference type="AlphaFoldDB" id="A0A517QIT7"/>
<evidence type="ECO:0000256" key="6">
    <source>
        <dbReference type="ARBA" id="ARBA00023136"/>
    </source>
</evidence>
<comment type="similarity">
    <text evidence="2">Belongs to the GSP F family.</text>
</comment>
<evidence type="ECO:0000313" key="9">
    <source>
        <dbReference type="EMBL" id="QDT31572.1"/>
    </source>
</evidence>
<dbReference type="Pfam" id="PF00482">
    <property type="entry name" value="T2SSF"/>
    <property type="match status" value="2"/>
</dbReference>
<evidence type="ECO:0000256" key="4">
    <source>
        <dbReference type="ARBA" id="ARBA00022692"/>
    </source>
</evidence>
<dbReference type="PANTHER" id="PTHR30012">
    <property type="entry name" value="GENERAL SECRETION PATHWAY PROTEIN"/>
    <property type="match status" value="1"/>
</dbReference>